<dbReference type="GO" id="GO:0016779">
    <property type="term" value="F:nucleotidyltransferase activity"/>
    <property type="evidence" value="ECO:0007669"/>
    <property type="project" value="UniProtKB-KW"/>
</dbReference>
<evidence type="ECO:0000259" key="4">
    <source>
        <dbReference type="Pfam" id="PF12804"/>
    </source>
</evidence>
<evidence type="ECO:0000256" key="3">
    <source>
        <dbReference type="ARBA" id="ARBA00022842"/>
    </source>
</evidence>
<organism evidence="5 6">
    <name type="scientific">Sulfitobacter sediminilitoris</name>
    <dbReference type="NCBI Taxonomy" id="2698830"/>
    <lineage>
        <taxon>Bacteria</taxon>
        <taxon>Pseudomonadati</taxon>
        <taxon>Pseudomonadota</taxon>
        <taxon>Alphaproteobacteria</taxon>
        <taxon>Rhodobacterales</taxon>
        <taxon>Roseobacteraceae</taxon>
        <taxon>Sulfitobacter</taxon>
    </lineage>
</organism>
<comment type="caution">
    <text evidence="5">The sequence shown here is derived from an EMBL/GenBank/DDBJ whole genome shotgun (WGS) entry which is preliminary data.</text>
</comment>
<feature type="domain" description="MobA-like NTP transferase" evidence="4">
    <location>
        <begin position="10"/>
        <end position="135"/>
    </location>
</feature>
<reference evidence="5 6" key="1">
    <citation type="submission" date="2020-01" db="EMBL/GenBank/DDBJ databases">
        <title>Sulfitobacter sediminilitoris sp. nov., isolated from a tidal flat.</title>
        <authorList>
            <person name="Park S."/>
            <person name="Yoon J.-H."/>
        </authorList>
    </citation>
    <scope>NUCLEOTIDE SEQUENCE [LARGE SCALE GENOMIC DNA]</scope>
    <source>
        <strain evidence="5 6">JBTF-M27</strain>
    </source>
</reference>
<evidence type="ECO:0000313" key="6">
    <source>
        <dbReference type="Proteomes" id="UP000468591"/>
    </source>
</evidence>
<dbReference type="RefSeq" id="WP_164352374.1">
    <property type="nucleotide sequence ID" value="NZ_JAABNT010000002.1"/>
</dbReference>
<dbReference type="InterPro" id="IPR050065">
    <property type="entry name" value="GlmU-like"/>
</dbReference>
<keyword evidence="1 5" id="KW-0808">Transferase</keyword>
<keyword evidence="2" id="KW-0548">Nucleotidyltransferase</keyword>
<dbReference type="SUPFAM" id="SSF53448">
    <property type="entry name" value="Nucleotide-diphospho-sugar transferases"/>
    <property type="match status" value="1"/>
</dbReference>
<evidence type="ECO:0000313" key="5">
    <source>
        <dbReference type="EMBL" id="NEK21524.1"/>
    </source>
</evidence>
<evidence type="ECO:0000256" key="1">
    <source>
        <dbReference type="ARBA" id="ARBA00022679"/>
    </source>
</evidence>
<dbReference type="PANTHER" id="PTHR43584">
    <property type="entry name" value="NUCLEOTIDYL TRANSFERASE"/>
    <property type="match status" value="1"/>
</dbReference>
<dbReference type="Gene3D" id="3.90.550.10">
    <property type="entry name" value="Spore Coat Polysaccharide Biosynthesis Protein SpsA, Chain A"/>
    <property type="match status" value="1"/>
</dbReference>
<protein>
    <submittedName>
        <fullName evidence="5">NTP transferase domain-containing protein</fullName>
    </submittedName>
</protein>
<evidence type="ECO:0000256" key="2">
    <source>
        <dbReference type="ARBA" id="ARBA00022695"/>
    </source>
</evidence>
<dbReference type="EMBL" id="JAABNT010000002">
    <property type="protein sequence ID" value="NEK21524.1"/>
    <property type="molecule type" value="Genomic_DNA"/>
</dbReference>
<dbReference type="PANTHER" id="PTHR43584:SF8">
    <property type="entry name" value="N-ACETYLMURAMATE ALPHA-1-PHOSPHATE URIDYLYLTRANSFERASE"/>
    <property type="match status" value="1"/>
</dbReference>
<keyword evidence="6" id="KW-1185">Reference proteome</keyword>
<dbReference type="InterPro" id="IPR029044">
    <property type="entry name" value="Nucleotide-diphossugar_trans"/>
</dbReference>
<keyword evidence="3" id="KW-0460">Magnesium</keyword>
<gene>
    <name evidence="5" type="ORF">GV827_03795</name>
</gene>
<dbReference type="CDD" id="cd06422">
    <property type="entry name" value="NTP_transferase_like_1"/>
    <property type="match status" value="1"/>
</dbReference>
<accession>A0A6P0CAZ6</accession>
<sequence>MPAPTYPVLMFAAGFGTRMKDLTKDKPKPLITVACKPLVDHALALARDVDCAPIIANLHYKAELLEAHLAPQGVQTIVEMPQILETGGGLRNALSLLGKSPVITMNTDAIWVGPNPVAQLIAGWRPDEMDALLICIPKESAVGHEGNGDFMLSESGRIERGPGAVYGGVQIIKTDLLHEIKKEKFSLNLLWDKMLATGRMYGLHYQGKWCDVGHPAGIKMAENMLKMHDV</sequence>
<dbReference type="AlphaFoldDB" id="A0A6P0CAZ6"/>
<dbReference type="InterPro" id="IPR025877">
    <property type="entry name" value="MobA-like_NTP_Trfase"/>
</dbReference>
<dbReference type="Proteomes" id="UP000468591">
    <property type="component" value="Unassembled WGS sequence"/>
</dbReference>
<dbReference type="Pfam" id="PF12804">
    <property type="entry name" value="NTP_transf_3"/>
    <property type="match status" value="1"/>
</dbReference>
<proteinExistence type="predicted"/>
<name>A0A6P0CAZ6_9RHOB</name>